<dbReference type="PANTHER" id="PTHR33936">
    <property type="entry name" value="PROTEIN CBG17840"/>
    <property type="match status" value="1"/>
</dbReference>
<dbReference type="Proteomes" id="UP001321473">
    <property type="component" value="Unassembled WGS sequence"/>
</dbReference>
<proteinExistence type="predicted"/>
<keyword evidence="3" id="KW-1185">Reference proteome</keyword>
<evidence type="ECO:0000256" key="1">
    <source>
        <dbReference type="SAM" id="MobiDB-lite"/>
    </source>
</evidence>
<accession>A0AAQ4F9G8</accession>
<feature type="compositionally biased region" description="Basic and acidic residues" evidence="1">
    <location>
        <begin position="339"/>
        <end position="350"/>
    </location>
</feature>
<sequence length="350" mass="37859">MTTIEDLETGVVKVVYQKRHYGHDIDLGHLRLNRVEKQAIATQLAQGTSPDTVLENVKKSRGRELQKIHLVTRRDLHNIAKSDLGTSLVRLREEGPSAATLKVMKQEPPSESSSSFDNDGPDIDQPTQSISAGTKGFINGLPCATFQGSSQLSMVPIIVNQQGAVPLVFSPMVPAGAQNGGIIVFSNPATTVQNRGNPTISFVQGSIVGHKGSSASHMPPKSTDLENPETDEQLDAIARLASGDHSQTVSQAKKGALEAICELQAKIRAFSGSDEKLHHVEGEIRSVTHFLEFGILDKSVVDYGAVEEVSLDDSGAEEQHLEANPEQQSPPLREKKSKAHQDHVYSKKSE</sequence>
<feature type="region of interest" description="Disordered" evidence="1">
    <location>
        <begin position="99"/>
        <end position="131"/>
    </location>
</feature>
<comment type="caution">
    <text evidence="2">The sequence shown here is derived from an EMBL/GenBank/DDBJ whole genome shotgun (WGS) entry which is preliminary data.</text>
</comment>
<dbReference type="EMBL" id="JARKHS020005089">
    <property type="protein sequence ID" value="KAK8783870.1"/>
    <property type="molecule type" value="Genomic_DNA"/>
</dbReference>
<dbReference type="PANTHER" id="PTHR33936:SF24">
    <property type="entry name" value="C2H2-TYPE DOMAIN-CONTAINING PROTEIN"/>
    <property type="match status" value="1"/>
</dbReference>
<gene>
    <name evidence="2" type="ORF">V5799_009764</name>
</gene>
<feature type="region of interest" description="Disordered" evidence="1">
    <location>
        <begin position="311"/>
        <end position="350"/>
    </location>
</feature>
<organism evidence="2 3">
    <name type="scientific">Amblyomma americanum</name>
    <name type="common">Lone star tick</name>
    <dbReference type="NCBI Taxonomy" id="6943"/>
    <lineage>
        <taxon>Eukaryota</taxon>
        <taxon>Metazoa</taxon>
        <taxon>Ecdysozoa</taxon>
        <taxon>Arthropoda</taxon>
        <taxon>Chelicerata</taxon>
        <taxon>Arachnida</taxon>
        <taxon>Acari</taxon>
        <taxon>Parasitiformes</taxon>
        <taxon>Ixodida</taxon>
        <taxon>Ixodoidea</taxon>
        <taxon>Ixodidae</taxon>
        <taxon>Amblyomminae</taxon>
        <taxon>Amblyomma</taxon>
    </lineage>
</organism>
<protein>
    <submittedName>
        <fullName evidence="2">Uncharacterized protein</fullName>
    </submittedName>
</protein>
<reference evidence="2 3" key="1">
    <citation type="journal article" date="2023" name="Arcadia Sci">
        <title>De novo assembly of a long-read Amblyomma americanum tick genome.</title>
        <authorList>
            <person name="Chou S."/>
            <person name="Poskanzer K.E."/>
            <person name="Rollins M."/>
            <person name="Thuy-Boun P.S."/>
        </authorList>
    </citation>
    <scope>NUCLEOTIDE SEQUENCE [LARGE SCALE GENOMIC DNA]</scope>
    <source>
        <strain evidence="2">F_SG_1</strain>
        <tissue evidence="2">Salivary glands</tissue>
    </source>
</reference>
<evidence type="ECO:0000313" key="3">
    <source>
        <dbReference type="Proteomes" id="UP001321473"/>
    </source>
</evidence>
<evidence type="ECO:0000313" key="2">
    <source>
        <dbReference type="EMBL" id="KAK8783870.1"/>
    </source>
</evidence>
<name>A0AAQ4F9G8_AMBAM</name>
<dbReference type="AlphaFoldDB" id="A0AAQ4F9G8"/>
<dbReference type="InterPro" id="IPR052797">
    <property type="entry name" value="RegFact_GeneExpr_CellDeath"/>
</dbReference>